<organism evidence="1">
    <name type="scientific">Aspergillus niger</name>
    <dbReference type="NCBI Taxonomy" id="5061"/>
    <lineage>
        <taxon>Eukaryota</taxon>
        <taxon>Fungi</taxon>
        <taxon>Dikarya</taxon>
        <taxon>Ascomycota</taxon>
        <taxon>Pezizomycotina</taxon>
        <taxon>Eurotiomycetes</taxon>
        <taxon>Eurotiomycetidae</taxon>
        <taxon>Eurotiales</taxon>
        <taxon>Aspergillaceae</taxon>
        <taxon>Aspergillus</taxon>
        <taxon>Aspergillus subgen. Circumdati</taxon>
    </lineage>
</organism>
<dbReference type="KEGG" id="ang:An02g06190"/>
<reference evidence="1" key="1">
    <citation type="submission" date="2025-02" db="EMBL/GenBank/DDBJ databases">
        <authorList>
            <consortium name="NCBI Genome Project"/>
        </authorList>
    </citation>
    <scope>NUCLEOTIDE SEQUENCE</scope>
</reference>
<protein>
    <submittedName>
        <fullName evidence="1">Uncharacterized protein</fullName>
    </submittedName>
</protein>
<proteinExistence type="predicted"/>
<accession>A0AAJ8DY43</accession>
<reference evidence="1" key="2">
    <citation type="submission" date="2025-08" db="UniProtKB">
        <authorList>
            <consortium name="RefSeq"/>
        </authorList>
    </citation>
    <scope>IDENTIFICATION</scope>
</reference>
<sequence length="191" mass="21557">MIDGSLERVVVSNEYHSKTRLCSIIGGWEEKGDSSPRRLALKDETHTLEANYCNAIDIESQPREEVLSCTNEEILPCRKILRQVEGRPAGALDVFGVRNYWCAVPEILSYRQDQLSLAPSCLDRFAPKQADCQVSGFSLHDSNCRPLAHATFVSIQCLYLFHHLCFGDSHLSRFLPSSTDNLSWSFRTYAA</sequence>
<dbReference type="AlphaFoldDB" id="A0AAJ8DY43"/>
<dbReference type="GeneID" id="84590356"/>
<gene>
    <name evidence="1" type="ORF">An02g06190</name>
</gene>
<dbReference type="RefSeq" id="XP_059599992.1">
    <property type="nucleotide sequence ID" value="XM_059746351.1"/>
</dbReference>
<name>A0AAJ8DY43_ASPNG</name>
<dbReference type="VEuPathDB" id="FungiDB:An02g06190"/>
<evidence type="ECO:0000313" key="1">
    <source>
        <dbReference type="RefSeq" id="XP_059599992.1"/>
    </source>
</evidence>